<organism evidence="8 9">
    <name type="scientific">Crenobacter caeni</name>
    <dbReference type="NCBI Taxonomy" id="2705474"/>
    <lineage>
        <taxon>Bacteria</taxon>
        <taxon>Pseudomonadati</taxon>
        <taxon>Pseudomonadota</taxon>
        <taxon>Betaproteobacteria</taxon>
        <taxon>Neisseriales</taxon>
        <taxon>Neisseriaceae</taxon>
        <taxon>Crenobacter</taxon>
    </lineage>
</organism>
<evidence type="ECO:0000313" key="9">
    <source>
        <dbReference type="Proteomes" id="UP000482578"/>
    </source>
</evidence>
<dbReference type="InterPro" id="IPR003856">
    <property type="entry name" value="LPS_length_determ_N"/>
</dbReference>
<evidence type="ECO:0000313" key="8">
    <source>
        <dbReference type="EMBL" id="NDV13308.1"/>
    </source>
</evidence>
<protein>
    <recommendedName>
        <fullName evidence="7">Polysaccharide chain length determinant N-terminal domain-containing protein</fullName>
    </recommendedName>
</protein>
<proteinExistence type="predicted"/>
<feature type="domain" description="Polysaccharide chain length determinant N-terminal" evidence="7">
    <location>
        <begin position="21"/>
        <end position="77"/>
    </location>
</feature>
<comment type="subcellular location">
    <subcellularLocation>
        <location evidence="1">Cell membrane</location>
        <topology evidence="1">Multi-pass membrane protein</topology>
    </subcellularLocation>
</comment>
<gene>
    <name evidence="8" type="ORF">GZH52_10975</name>
</gene>
<dbReference type="Pfam" id="PF02706">
    <property type="entry name" value="Wzz"/>
    <property type="match status" value="1"/>
</dbReference>
<evidence type="ECO:0000256" key="3">
    <source>
        <dbReference type="ARBA" id="ARBA00022692"/>
    </source>
</evidence>
<dbReference type="PANTHER" id="PTHR32309:SF13">
    <property type="entry name" value="FERRIC ENTEROBACTIN TRANSPORT PROTEIN FEPE"/>
    <property type="match status" value="1"/>
</dbReference>
<dbReference type="EMBL" id="JAAGAA010000009">
    <property type="protein sequence ID" value="NDV13308.1"/>
    <property type="molecule type" value="Genomic_DNA"/>
</dbReference>
<sequence length="377" mass="42210">MNIGLHQSTMTQQVIESTTDDEIDLTELLAKLWHGRWLVAGVTTAGIGLAAAYAFTAKEEWTSRATIVQPQAEELGDYYQAQQQLWRIQNDGSEQLLDEKGNPIQQKPRLTLDEVSKKVFDTTQTQLASADARRHFWQGTAYYRQQAAELSPQAQARLLERLSQDDITVSAPDGKKQLYHQVQLTADSPDAARKLLQDYLGSVNAGVWKDKAREYQVASNTLKLDLQDEKQNLALQQQARNRSLLDATQRARDTAARGGIDTFKGSSYQTVEKPEMLFLLGTRSLQARIDTLKQGQPVYPARYYQLENRLQQINLLPALKGSKQSFHYLEAPTLPVQRDKPKRALILALGAIGGLLLGSLWVLGRDALAGLRDKLKA</sequence>
<keyword evidence="5 6" id="KW-0472">Membrane</keyword>
<evidence type="ECO:0000256" key="5">
    <source>
        <dbReference type="ARBA" id="ARBA00023136"/>
    </source>
</evidence>
<keyword evidence="3 6" id="KW-0812">Transmembrane</keyword>
<reference evidence="8 9" key="1">
    <citation type="submission" date="2020-02" db="EMBL/GenBank/DDBJ databases">
        <authorList>
            <person name="Yang Z."/>
        </authorList>
    </citation>
    <scope>NUCLEOTIDE SEQUENCE [LARGE SCALE GENOMIC DNA]</scope>
    <source>
        <strain evidence="8 9">HX-7-9</strain>
    </source>
</reference>
<evidence type="ECO:0000259" key="7">
    <source>
        <dbReference type="Pfam" id="PF02706"/>
    </source>
</evidence>
<evidence type="ECO:0000256" key="4">
    <source>
        <dbReference type="ARBA" id="ARBA00022989"/>
    </source>
</evidence>
<keyword evidence="9" id="KW-1185">Reference proteome</keyword>
<keyword evidence="2" id="KW-1003">Cell membrane</keyword>
<keyword evidence="4 6" id="KW-1133">Transmembrane helix</keyword>
<dbReference type="Gene3D" id="3.30.1890.10">
    <property type="entry name" value="FepE-like"/>
    <property type="match status" value="1"/>
</dbReference>
<dbReference type="InterPro" id="IPR050445">
    <property type="entry name" value="Bact_polysacc_biosynth/exp"/>
</dbReference>
<dbReference type="PANTHER" id="PTHR32309">
    <property type="entry name" value="TYROSINE-PROTEIN KINASE"/>
    <property type="match status" value="1"/>
</dbReference>
<dbReference type="RefSeq" id="WP_163316504.1">
    <property type="nucleotide sequence ID" value="NZ_JAAGAA010000009.1"/>
</dbReference>
<accession>A0A6B2KT36</accession>
<dbReference type="GO" id="GO:0004713">
    <property type="term" value="F:protein tyrosine kinase activity"/>
    <property type="evidence" value="ECO:0007669"/>
    <property type="project" value="TreeGrafter"/>
</dbReference>
<evidence type="ECO:0000256" key="1">
    <source>
        <dbReference type="ARBA" id="ARBA00004651"/>
    </source>
</evidence>
<dbReference type="GO" id="GO:0005886">
    <property type="term" value="C:plasma membrane"/>
    <property type="evidence" value="ECO:0007669"/>
    <property type="project" value="UniProtKB-SubCell"/>
</dbReference>
<name>A0A6B2KT36_9NEIS</name>
<dbReference type="AlphaFoldDB" id="A0A6B2KT36"/>
<feature type="transmembrane region" description="Helical" evidence="6">
    <location>
        <begin position="344"/>
        <end position="364"/>
    </location>
</feature>
<feature type="transmembrane region" description="Helical" evidence="6">
    <location>
        <begin position="37"/>
        <end position="55"/>
    </location>
</feature>
<dbReference type="SUPFAM" id="SSF160355">
    <property type="entry name" value="Bacterial polysaccharide co-polymerase-like"/>
    <property type="match status" value="1"/>
</dbReference>
<evidence type="ECO:0000256" key="6">
    <source>
        <dbReference type="SAM" id="Phobius"/>
    </source>
</evidence>
<comment type="caution">
    <text evidence="8">The sequence shown here is derived from an EMBL/GenBank/DDBJ whole genome shotgun (WGS) entry which is preliminary data.</text>
</comment>
<evidence type="ECO:0000256" key="2">
    <source>
        <dbReference type="ARBA" id="ARBA00022475"/>
    </source>
</evidence>
<dbReference type="Proteomes" id="UP000482578">
    <property type="component" value="Unassembled WGS sequence"/>
</dbReference>